<feature type="region of interest" description="Disordered" evidence="1">
    <location>
        <begin position="66"/>
        <end position="89"/>
    </location>
</feature>
<feature type="non-terminal residue" evidence="2">
    <location>
        <position position="1"/>
    </location>
</feature>
<accession>A0ABN9HIE1</accession>
<comment type="caution">
    <text evidence="2">The sequence shown here is derived from an EMBL/GenBank/DDBJ whole genome shotgun (WGS) entry which is preliminary data.</text>
</comment>
<sequence>SCWEDFTSYPTLKKEQRGISTQGGKHPFRQWSQEQVSPLVYVSSSPFLVTTALFWVVSHVGRGGLTTHGGPRAIGDHGAPVSLPKQKSL</sequence>
<reference evidence="2" key="1">
    <citation type="submission" date="2023-05" db="EMBL/GenBank/DDBJ databases">
        <authorList>
            <person name="Stuckert A."/>
        </authorList>
    </citation>
    <scope>NUCLEOTIDE SEQUENCE</scope>
</reference>
<organism evidence="2 3">
    <name type="scientific">Staurois parvus</name>
    <dbReference type="NCBI Taxonomy" id="386267"/>
    <lineage>
        <taxon>Eukaryota</taxon>
        <taxon>Metazoa</taxon>
        <taxon>Chordata</taxon>
        <taxon>Craniata</taxon>
        <taxon>Vertebrata</taxon>
        <taxon>Euteleostomi</taxon>
        <taxon>Amphibia</taxon>
        <taxon>Batrachia</taxon>
        <taxon>Anura</taxon>
        <taxon>Neobatrachia</taxon>
        <taxon>Ranoidea</taxon>
        <taxon>Ranidae</taxon>
        <taxon>Staurois</taxon>
    </lineage>
</organism>
<evidence type="ECO:0000256" key="1">
    <source>
        <dbReference type="SAM" id="MobiDB-lite"/>
    </source>
</evidence>
<dbReference type="EMBL" id="CATNWA010021168">
    <property type="protein sequence ID" value="CAI9621550.1"/>
    <property type="molecule type" value="Genomic_DNA"/>
</dbReference>
<evidence type="ECO:0000313" key="3">
    <source>
        <dbReference type="Proteomes" id="UP001162483"/>
    </source>
</evidence>
<name>A0ABN9HIE1_9NEOB</name>
<protein>
    <submittedName>
        <fullName evidence="2">Uncharacterized protein</fullName>
    </submittedName>
</protein>
<dbReference type="Proteomes" id="UP001162483">
    <property type="component" value="Unassembled WGS sequence"/>
</dbReference>
<evidence type="ECO:0000313" key="2">
    <source>
        <dbReference type="EMBL" id="CAI9621550.1"/>
    </source>
</evidence>
<keyword evidence="3" id="KW-1185">Reference proteome</keyword>
<gene>
    <name evidence="2" type="ORF">SPARVUS_LOCUS16157734</name>
</gene>
<proteinExistence type="predicted"/>